<dbReference type="Proteomes" id="UP001065298">
    <property type="component" value="Chromosome 8"/>
</dbReference>
<protein>
    <submittedName>
        <fullName evidence="1">Uncharacterized protein</fullName>
    </submittedName>
</protein>
<evidence type="ECO:0000313" key="2">
    <source>
        <dbReference type="Proteomes" id="UP001065298"/>
    </source>
</evidence>
<evidence type="ECO:0000313" key="1">
    <source>
        <dbReference type="EMBL" id="KAI8660913.1"/>
    </source>
</evidence>
<name>A0ACC0QQ46_9HYPO</name>
<gene>
    <name evidence="1" type="ORF">NCS57_01070000</name>
</gene>
<organism evidence="1 2">
    <name type="scientific">Fusarium keratoplasticum</name>
    <dbReference type="NCBI Taxonomy" id="1328300"/>
    <lineage>
        <taxon>Eukaryota</taxon>
        <taxon>Fungi</taxon>
        <taxon>Dikarya</taxon>
        <taxon>Ascomycota</taxon>
        <taxon>Pezizomycotina</taxon>
        <taxon>Sordariomycetes</taxon>
        <taxon>Hypocreomycetidae</taxon>
        <taxon>Hypocreales</taxon>
        <taxon>Nectriaceae</taxon>
        <taxon>Fusarium</taxon>
        <taxon>Fusarium solani species complex</taxon>
    </lineage>
</organism>
<dbReference type="EMBL" id="CM046510">
    <property type="protein sequence ID" value="KAI8660913.1"/>
    <property type="molecule type" value="Genomic_DNA"/>
</dbReference>
<comment type="caution">
    <text evidence="1">The sequence shown here is derived from an EMBL/GenBank/DDBJ whole genome shotgun (WGS) entry which is preliminary data.</text>
</comment>
<reference evidence="1" key="1">
    <citation type="submission" date="2022-06" db="EMBL/GenBank/DDBJ databases">
        <title>Fusarium solani species complex genomes reveal bases of compartmentalisation and animal pathogenesis.</title>
        <authorList>
            <person name="Tsai I.J."/>
        </authorList>
    </citation>
    <scope>NUCLEOTIDE SEQUENCE</scope>
    <source>
        <strain evidence="1">Fu6.1</strain>
    </source>
</reference>
<keyword evidence="2" id="KW-1185">Reference proteome</keyword>
<proteinExistence type="predicted"/>
<accession>A0ACC0QQ46</accession>
<sequence>MKSNRLTCPQSSSAFISPHDPQDWPGNIGPMSLPVVEGATSPPTTCVEMMNSARAQMLTEVARVEAAMPPPVIKIEDSPPPPPPVTGANCAPVGDASLRALRGSSQGHVLGGLQRAGSSANIGPRAPTASVSASLKRPHRDTDGGAKNDKGIKRHKSGYYTKVLSLGQAPSPNPDTKYLTSLLQNRTLTLCLQPPLKKGELIGTPRTHEFRISQAGLIQHEALSALGYTRALPLSLHDQDICGGDGPIMRTVRGQLLEDVWSGLSKQMKFGFARQLHHLLSKMRTQDKGNTVGSVHSGQYTLLLDKHAEHTYYAIRTKPTQKQFMALLMSTLYNTVPNQVAQALISQFRTSYDTVLTHGALCPRNIVVCNDTIAWIVGWDCAGHYPAWWEYVRFFEARTAKENSDWYNYARDIFDDEFTAELAAYQGLGRCQQP</sequence>